<sequence length="53" mass="6086">MIECDECICHDCPKRTEAFPTGVCGRCDMCEKQRKRVKNDSSFCVWKGEKLNG</sequence>
<dbReference type="RefSeq" id="WP_159430470.1">
    <property type="nucleotide sequence ID" value="NZ_FQUG01000003.1"/>
</dbReference>
<name>A0A1M4V3D8_9FIRM</name>
<dbReference type="STRING" id="1123243.SAMN02745190_00865"/>
<protein>
    <submittedName>
        <fullName evidence="1">Uncharacterized protein</fullName>
    </submittedName>
</protein>
<evidence type="ECO:0000313" key="1">
    <source>
        <dbReference type="EMBL" id="SHE63412.1"/>
    </source>
</evidence>
<accession>A0A1M4V3D8</accession>
<gene>
    <name evidence="1" type="ORF">SAMN02745190_00865</name>
</gene>
<proteinExistence type="predicted"/>
<dbReference type="Proteomes" id="UP000184404">
    <property type="component" value="Unassembled WGS sequence"/>
</dbReference>
<organism evidence="1 2">
    <name type="scientific">Schwartzia succinivorans DSM 10502</name>
    <dbReference type="NCBI Taxonomy" id="1123243"/>
    <lineage>
        <taxon>Bacteria</taxon>
        <taxon>Bacillati</taxon>
        <taxon>Bacillota</taxon>
        <taxon>Negativicutes</taxon>
        <taxon>Selenomonadales</taxon>
        <taxon>Selenomonadaceae</taxon>
        <taxon>Schwartzia</taxon>
    </lineage>
</organism>
<dbReference type="AlphaFoldDB" id="A0A1M4V3D8"/>
<keyword evidence="2" id="KW-1185">Reference proteome</keyword>
<reference evidence="1 2" key="1">
    <citation type="submission" date="2016-11" db="EMBL/GenBank/DDBJ databases">
        <authorList>
            <person name="Jaros S."/>
            <person name="Januszkiewicz K."/>
            <person name="Wedrychowicz H."/>
        </authorList>
    </citation>
    <scope>NUCLEOTIDE SEQUENCE [LARGE SCALE GENOMIC DNA]</scope>
    <source>
        <strain evidence="1 2">DSM 10502</strain>
    </source>
</reference>
<evidence type="ECO:0000313" key="2">
    <source>
        <dbReference type="Proteomes" id="UP000184404"/>
    </source>
</evidence>
<dbReference type="EMBL" id="FQUG01000003">
    <property type="protein sequence ID" value="SHE63412.1"/>
    <property type="molecule type" value="Genomic_DNA"/>
</dbReference>